<dbReference type="Proteomes" id="UP001257627">
    <property type="component" value="Unassembled WGS sequence"/>
</dbReference>
<dbReference type="RefSeq" id="WP_266943748.1">
    <property type="nucleotide sequence ID" value="NZ_CP107955.1"/>
</dbReference>
<dbReference type="Gene3D" id="1.10.357.10">
    <property type="entry name" value="Tetracycline Repressor, domain 2"/>
    <property type="match status" value="1"/>
</dbReference>
<evidence type="ECO:0000313" key="1">
    <source>
        <dbReference type="EMBL" id="MDU8993532.1"/>
    </source>
</evidence>
<comment type="caution">
    <text evidence="1">The sequence shown here is derived from an EMBL/GenBank/DDBJ whole genome shotgun (WGS) entry which is preliminary data.</text>
</comment>
<dbReference type="SUPFAM" id="SSF48498">
    <property type="entry name" value="Tetracyclin repressor-like, C-terminal domain"/>
    <property type="match status" value="1"/>
</dbReference>
<evidence type="ECO:0000313" key="2">
    <source>
        <dbReference type="Proteomes" id="UP001257627"/>
    </source>
</evidence>
<protein>
    <recommendedName>
        <fullName evidence="3">TetR family transcriptional regulator</fullName>
    </recommendedName>
</protein>
<sequence length="101" mass="10813">MPPTFEYCLRGFSRFAAGQDTVRLELRHRSGRVPLRLRRPAPLTARRRRQIAAGADPDAAAEVLALLAHGVNLRSRAGADAQQLQRTAAAAIDAVTGSSGP</sequence>
<keyword evidence="2" id="KW-1185">Reference proteome</keyword>
<reference evidence="1 2" key="1">
    <citation type="submission" date="2023-02" db="EMBL/GenBank/DDBJ databases">
        <authorList>
            <person name="Maleckis M."/>
        </authorList>
    </citation>
    <scope>NUCLEOTIDE SEQUENCE [LARGE SCALE GENOMIC DNA]</scope>
    <source>
        <strain evidence="1 2">P8-A2</strain>
    </source>
</reference>
<accession>A0ABU3UHY0</accession>
<dbReference type="EMBL" id="JARAKF010000001">
    <property type="protein sequence ID" value="MDU8993532.1"/>
    <property type="molecule type" value="Genomic_DNA"/>
</dbReference>
<evidence type="ECO:0008006" key="3">
    <source>
        <dbReference type="Google" id="ProtNLM"/>
    </source>
</evidence>
<dbReference type="InterPro" id="IPR036271">
    <property type="entry name" value="Tet_transcr_reg_TetR-rel_C_sf"/>
</dbReference>
<organism evidence="1 2">
    <name type="scientific">Streptomyces mirabilis</name>
    <dbReference type="NCBI Taxonomy" id="68239"/>
    <lineage>
        <taxon>Bacteria</taxon>
        <taxon>Bacillati</taxon>
        <taxon>Actinomycetota</taxon>
        <taxon>Actinomycetes</taxon>
        <taxon>Kitasatosporales</taxon>
        <taxon>Streptomycetaceae</taxon>
        <taxon>Streptomyces</taxon>
    </lineage>
</organism>
<proteinExistence type="predicted"/>
<name>A0ABU3UHY0_9ACTN</name>
<gene>
    <name evidence="1" type="ORF">PU648_14540</name>
</gene>